<comment type="caution">
    <text evidence="2">The sequence shown here is derived from an EMBL/GenBank/DDBJ whole genome shotgun (WGS) entry which is preliminary data.</text>
</comment>
<feature type="domain" description="Cupin type-2" evidence="1">
    <location>
        <begin position="37"/>
        <end position="106"/>
    </location>
</feature>
<proteinExistence type="predicted"/>
<dbReference type="InterPro" id="IPR014710">
    <property type="entry name" value="RmlC-like_jellyroll"/>
</dbReference>
<dbReference type="Pfam" id="PF07883">
    <property type="entry name" value="Cupin_2"/>
    <property type="match status" value="1"/>
</dbReference>
<dbReference type="PANTHER" id="PTHR43346">
    <property type="entry name" value="LIGAND BINDING DOMAIN PROTEIN, PUTATIVE (AFU_ORTHOLOGUE AFUA_6G14370)-RELATED"/>
    <property type="match status" value="1"/>
</dbReference>
<evidence type="ECO:0000313" key="2">
    <source>
        <dbReference type="EMBL" id="HGW92811.1"/>
    </source>
</evidence>
<dbReference type="Gene3D" id="2.60.120.10">
    <property type="entry name" value="Jelly Rolls"/>
    <property type="match status" value="1"/>
</dbReference>
<dbReference type="AlphaFoldDB" id="A0A832M3Z2"/>
<organism evidence="2">
    <name type="scientific">Oscillatoriales cyanobacterium SpSt-402</name>
    <dbReference type="NCBI Taxonomy" id="2282168"/>
    <lineage>
        <taxon>Bacteria</taxon>
        <taxon>Bacillati</taxon>
        <taxon>Cyanobacteriota</taxon>
        <taxon>Cyanophyceae</taxon>
        <taxon>Oscillatoriophycideae</taxon>
        <taxon>Oscillatoriales</taxon>
    </lineage>
</organism>
<dbReference type="InterPro" id="IPR011051">
    <property type="entry name" value="RmlC_Cupin_sf"/>
</dbReference>
<dbReference type="InterPro" id="IPR013096">
    <property type="entry name" value="Cupin_2"/>
</dbReference>
<accession>A0A832M3Z2</accession>
<protein>
    <submittedName>
        <fullName evidence="2">Cupin domain-containing protein</fullName>
    </submittedName>
</protein>
<dbReference type="PANTHER" id="PTHR43346:SF1">
    <property type="entry name" value="QUERCETIN 2,3-DIOXYGENASE-RELATED"/>
    <property type="match status" value="1"/>
</dbReference>
<dbReference type="SUPFAM" id="SSF51182">
    <property type="entry name" value="RmlC-like cupins"/>
    <property type="match status" value="1"/>
</dbReference>
<dbReference type="InterPro" id="IPR052538">
    <property type="entry name" value="Flavonoid_dioxygenase-like"/>
</dbReference>
<dbReference type="CDD" id="cd07008">
    <property type="entry name" value="cupin_yp_001338853-like"/>
    <property type="match status" value="1"/>
</dbReference>
<evidence type="ECO:0000259" key="1">
    <source>
        <dbReference type="Pfam" id="PF07883"/>
    </source>
</evidence>
<dbReference type="EMBL" id="DSRD01000051">
    <property type="protein sequence ID" value="HGW92811.1"/>
    <property type="molecule type" value="Genomic_DNA"/>
</dbReference>
<sequence length="126" mass="13524">MSQTRIFNSSEFLQPVDGEPVRSVITESNHATVVAWYIKPGQEIAAHVHPNGQDTWTILSGKGEYYLDETGARKAIAARDVVVAPIGCVHGVFNNGDEPLIFISVVSPADAGYEPVTISNSAMLPS</sequence>
<name>A0A832M3Z2_9CYAN</name>
<reference evidence="2" key="1">
    <citation type="journal article" date="2020" name="mSystems">
        <title>Genome- and Community-Level Interaction Insights into Carbon Utilization and Element Cycling Functions of Hydrothermarchaeota in Hydrothermal Sediment.</title>
        <authorList>
            <person name="Zhou Z."/>
            <person name="Liu Y."/>
            <person name="Xu W."/>
            <person name="Pan J."/>
            <person name="Luo Z.H."/>
            <person name="Li M."/>
        </authorList>
    </citation>
    <scope>NUCLEOTIDE SEQUENCE [LARGE SCALE GENOMIC DNA]</scope>
    <source>
        <strain evidence="2">SpSt-402</strain>
    </source>
</reference>
<gene>
    <name evidence="2" type="ORF">ENR47_00800</name>
</gene>